<reference evidence="1 2" key="1">
    <citation type="submission" date="2023-08" db="EMBL/GenBank/DDBJ databases">
        <title>Whole-genome sequencing of halo(alkali)philic microorganisms from hypersaline lakes.</title>
        <authorList>
            <person name="Sorokin D.Y."/>
            <person name="Abbas B."/>
            <person name="Merkel A.Y."/>
        </authorList>
    </citation>
    <scope>NUCLEOTIDE SEQUENCE [LARGE SCALE GENOMIC DNA]</scope>
    <source>
        <strain evidence="1 2">AB-CW4</strain>
    </source>
</reference>
<protein>
    <submittedName>
        <fullName evidence="1">Uncharacterized protein</fullName>
    </submittedName>
</protein>
<proteinExistence type="predicted"/>
<accession>A0ABU0W6R2</accession>
<name>A0ABU0W6R2_9GAMM</name>
<organism evidence="1 2">
    <name type="scientific">Natronospira bacteriovora</name>
    <dbReference type="NCBI Taxonomy" id="3069753"/>
    <lineage>
        <taxon>Bacteria</taxon>
        <taxon>Pseudomonadati</taxon>
        <taxon>Pseudomonadota</taxon>
        <taxon>Gammaproteobacteria</taxon>
        <taxon>Natronospirales</taxon>
        <taxon>Natronospiraceae</taxon>
        <taxon>Natronospira</taxon>
    </lineage>
</organism>
<keyword evidence="2" id="KW-1185">Reference proteome</keyword>
<dbReference type="Proteomes" id="UP001239019">
    <property type="component" value="Unassembled WGS sequence"/>
</dbReference>
<evidence type="ECO:0000313" key="2">
    <source>
        <dbReference type="Proteomes" id="UP001239019"/>
    </source>
</evidence>
<gene>
    <name evidence="1" type="ORF">RBH19_07515</name>
</gene>
<evidence type="ECO:0000313" key="1">
    <source>
        <dbReference type="EMBL" id="MDQ2069716.1"/>
    </source>
</evidence>
<dbReference type="RefSeq" id="WP_306728216.1">
    <property type="nucleotide sequence ID" value="NZ_JAVDDT010000004.1"/>
</dbReference>
<sequence length="131" mass="13908">MKKISLLAIGSILCVVVFLVGHPITASAGNGWNEAQPLDNRTLVRDLRQLERFGQAIDPSFTIVSVETKNKALIGGQDLLSAETLDEEGSCTITVTVSIAGQSAEVEATASTCTAAYGMIRAMLRAMLQEP</sequence>
<comment type="caution">
    <text evidence="1">The sequence shown here is derived from an EMBL/GenBank/DDBJ whole genome shotgun (WGS) entry which is preliminary data.</text>
</comment>
<dbReference type="EMBL" id="JAVDDT010000004">
    <property type="protein sequence ID" value="MDQ2069716.1"/>
    <property type="molecule type" value="Genomic_DNA"/>
</dbReference>